<keyword evidence="2" id="KW-0472">Membrane</keyword>
<keyword evidence="2" id="KW-1133">Transmembrane helix</keyword>
<reference evidence="3 4" key="1">
    <citation type="submission" date="2016-10" db="EMBL/GenBank/DDBJ databases">
        <authorList>
            <person name="de Groot N.N."/>
        </authorList>
    </citation>
    <scope>NUCLEOTIDE SEQUENCE [LARGE SCALE GENOMIC DNA]</scope>
    <source>
        <strain evidence="3 4">DSM 44778</strain>
    </source>
</reference>
<dbReference type="EMBL" id="FORR01000009">
    <property type="protein sequence ID" value="SFJ41977.1"/>
    <property type="molecule type" value="Genomic_DNA"/>
</dbReference>
<evidence type="ECO:0000313" key="3">
    <source>
        <dbReference type="EMBL" id="SFJ41977.1"/>
    </source>
</evidence>
<dbReference type="OrthoDB" id="2987414at2"/>
<feature type="region of interest" description="Disordered" evidence="1">
    <location>
        <begin position="237"/>
        <end position="299"/>
    </location>
</feature>
<dbReference type="STRING" id="46223.SAMN05421852_10947"/>
<organism evidence="3 4">
    <name type="scientific">Thermoflavimicrobium dichotomicum</name>
    <dbReference type="NCBI Taxonomy" id="46223"/>
    <lineage>
        <taxon>Bacteria</taxon>
        <taxon>Bacillati</taxon>
        <taxon>Bacillota</taxon>
        <taxon>Bacilli</taxon>
        <taxon>Bacillales</taxon>
        <taxon>Thermoactinomycetaceae</taxon>
        <taxon>Thermoflavimicrobium</taxon>
    </lineage>
</organism>
<sequence>MNRSSSPWWKQPLWWKSKEFLWSLFAGCFVVVGGISGPLLYLNHVELRDAKQRLNNMKTYVTEHESTVKLVQQGLRPPSEEELQALKAKVPTEINVSRVVNALRGKASAAGVKWKGIRFAAKESELNQLKDELKISDIESIADLKTSLEHYLYNKKTEPKKSLPPHMSVIYSDVYIDANPGQLKSWFQAIKDLDRIIHIREWENLILNQEENKLGNTRVRLMLYVYLDPKLQLSPSMVGNTDGGTPVTPQTKIEILPKPTKKEDLLQQLNPNGTHKEKNGTINQDKSTHTNGNSENNGS</sequence>
<evidence type="ECO:0000256" key="2">
    <source>
        <dbReference type="SAM" id="Phobius"/>
    </source>
</evidence>
<name>A0A1I3R9F6_9BACL</name>
<feature type="compositionally biased region" description="Polar residues" evidence="1">
    <location>
        <begin position="280"/>
        <end position="299"/>
    </location>
</feature>
<dbReference type="RefSeq" id="WP_093230135.1">
    <property type="nucleotide sequence ID" value="NZ_FORR01000009.1"/>
</dbReference>
<evidence type="ECO:0000256" key="1">
    <source>
        <dbReference type="SAM" id="MobiDB-lite"/>
    </source>
</evidence>
<keyword evidence="4" id="KW-1185">Reference proteome</keyword>
<gene>
    <name evidence="3" type="ORF">SAMN05421852_10947</name>
</gene>
<protein>
    <submittedName>
        <fullName evidence="3">Uncharacterized protein</fullName>
    </submittedName>
</protein>
<keyword evidence="2" id="KW-0812">Transmembrane</keyword>
<proteinExistence type="predicted"/>
<accession>A0A1I3R9F6</accession>
<dbReference type="Proteomes" id="UP000199545">
    <property type="component" value="Unassembled WGS sequence"/>
</dbReference>
<feature type="transmembrane region" description="Helical" evidence="2">
    <location>
        <begin position="20"/>
        <end position="42"/>
    </location>
</feature>
<dbReference type="AlphaFoldDB" id="A0A1I3R9F6"/>
<evidence type="ECO:0000313" key="4">
    <source>
        <dbReference type="Proteomes" id="UP000199545"/>
    </source>
</evidence>